<feature type="transmembrane region" description="Helical" evidence="10">
    <location>
        <begin position="6"/>
        <end position="24"/>
    </location>
</feature>
<feature type="domain" description="ABC transporter" evidence="11">
    <location>
        <begin position="600"/>
        <end position="848"/>
    </location>
</feature>
<evidence type="ECO:0000256" key="5">
    <source>
        <dbReference type="ARBA" id="ARBA00022741"/>
    </source>
</evidence>
<dbReference type="CDD" id="cd03250">
    <property type="entry name" value="ABCC_MRP_domain1"/>
    <property type="match status" value="1"/>
</dbReference>
<dbReference type="GeneID" id="95975601"/>
<dbReference type="InterPro" id="IPR003593">
    <property type="entry name" value="AAA+_ATPase"/>
</dbReference>
<dbReference type="InterPro" id="IPR011527">
    <property type="entry name" value="ABC1_TM_dom"/>
</dbReference>
<feature type="transmembrane region" description="Helical" evidence="10">
    <location>
        <begin position="904"/>
        <end position="927"/>
    </location>
</feature>
<dbReference type="SUPFAM" id="SSF52540">
    <property type="entry name" value="P-loop containing nucleoside triphosphate hydrolases"/>
    <property type="match status" value="2"/>
</dbReference>
<feature type="transmembrane region" description="Helical" evidence="10">
    <location>
        <begin position="52"/>
        <end position="74"/>
    </location>
</feature>
<keyword evidence="6" id="KW-0067">ATP-binding</keyword>
<keyword evidence="3" id="KW-0813">Transport</keyword>
<evidence type="ECO:0000256" key="4">
    <source>
        <dbReference type="ARBA" id="ARBA00022692"/>
    </source>
</evidence>
<evidence type="ECO:0000313" key="13">
    <source>
        <dbReference type="EMBL" id="KAL1311820.1"/>
    </source>
</evidence>
<dbReference type="Pfam" id="PF00664">
    <property type="entry name" value="ABC_membrane"/>
    <property type="match status" value="2"/>
</dbReference>
<feature type="transmembrane region" description="Helical" evidence="10">
    <location>
        <begin position="108"/>
        <end position="127"/>
    </location>
</feature>
<protein>
    <submittedName>
        <fullName evidence="13">Uncharacterized protein</fullName>
    </submittedName>
</protein>
<dbReference type="Pfam" id="PF00005">
    <property type="entry name" value="ABC_tran"/>
    <property type="match status" value="2"/>
</dbReference>
<dbReference type="PROSITE" id="PS00211">
    <property type="entry name" value="ABC_TRANSPORTER_1"/>
    <property type="match status" value="1"/>
</dbReference>
<evidence type="ECO:0000256" key="7">
    <source>
        <dbReference type="ARBA" id="ARBA00022989"/>
    </source>
</evidence>
<reference evidence="13 14" key="1">
    <citation type="submission" date="2024-07" db="EMBL/GenBank/DDBJ databases">
        <title>Draft sequence of the Neodothiora populina.</title>
        <authorList>
            <person name="Drown D.D."/>
            <person name="Schuette U.S."/>
            <person name="Buechlein A.B."/>
            <person name="Rusch D.R."/>
            <person name="Winton L.W."/>
            <person name="Adams G.A."/>
        </authorList>
    </citation>
    <scope>NUCLEOTIDE SEQUENCE [LARGE SCALE GENOMIC DNA]</scope>
    <source>
        <strain evidence="13 14">CPC 39397</strain>
    </source>
</reference>
<feature type="transmembrane region" description="Helical" evidence="10">
    <location>
        <begin position="1151"/>
        <end position="1171"/>
    </location>
</feature>
<dbReference type="SUPFAM" id="SSF90123">
    <property type="entry name" value="ABC transporter transmembrane region"/>
    <property type="match status" value="2"/>
</dbReference>
<dbReference type="CDD" id="cd03244">
    <property type="entry name" value="ABCC_MRP_domain2"/>
    <property type="match status" value="1"/>
</dbReference>
<feature type="transmembrane region" description="Helical" evidence="10">
    <location>
        <begin position="542"/>
        <end position="561"/>
    </location>
</feature>
<organism evidence="13 14">
    <name type="scientific">Neodothiora populina</name>
    <dbReference type="NCBI Taxonomy" id="2781224"/>
    <lineage>
        <taxon>Eukaryota</taxon>
        <taxon>Fungi</taxon>
        <taxon>Dikarya</taxon>
        <taxon>Ascomycota</taxon>
        <taxon>Pezizomycotina</taxon>
        <taxon>Dothideomycetes</taxon>
        <taxon>Dothideomycetidae</taxon>
        <taxon>Dothideales</taxon>
        <taxon>Dothioraceae</taxon>
        <taxon>Neodothiora</taxon>
    </lineage>
</organism>
<dbReference type="PROSITE" id="PS50893">
    <property type="entry name" value="ABC_TRANSPORTER_2"/>
    <property type="match status" value="2"/>
</dbReference>
<evidence type="ECO:0000256" key="6">
    <source>
        <dbReference type="ARBA" id="ARBA00022840"/>
    </source>
</evidence>
<feature type="transmembrane region" description="Helical" evidence="10">
    <location>
        <begin position="959"/>
        <end position="985"/>
    </location>
</feature>
<dbReference type="EMBL" id="JBFMKM010000001">
    <property type="protein sequence ID" value="KAL1311820.1"/>
    <property type="molecule type" value="Genomic_DNA"/>
</dbReference>
<evidence type="ECO:0000256" key="3">
    <source>
        <dbReference type="ARBA" id="ARBA00022448"/>
    </source>
</evidence>
<gene>
    <name evidence="13" type="ORF">AAFC00_001898</name>
</gene>
<keyword evidence="8 10" id="KW-0472">Membrane</keyword>
<feature type="domain" description="ABC transporter" evidence="11">
    <location>
        <begin position="1236"/>
        <end position="1476"/>
    </location>
</feature>
<keyword evidence="14" id="KW-1185">Reference proteome</keyword>
<dbReference type="InterPro" id="IPR017871">
    <property type="entry name" value="ABC_transporter-like_CS"/>
</dbReference>
<dbReference type="CDD" id="cd18596">
    <property type="entry name" value="ABC_6TM_VMR1_D1_like"/>
    <property type="match status" value="1"/>
</dbReference>
<dbReference type="RefSeq" id="XP_069204669.1">
    <property type="nucleotide sequence ID" value="XM_069341158.1"/>
</dbReference>
<accession>A0ABR3PQI4</accession>
<evidence type="ECO:0000256" key="8">
    <source>
        <dbReference type="ARBA" id="ARBA00023136"/>
    </source>
</evidence>
<feature type="transmembrane region" description="Helical" evidence="10">
    <location>
        <begin position="80"/>
        <end position="99"/>
    </location>
</feature>
<comment type="subcellular location">
    <subcellularLocation>
        <location evidence="1">Membrane</location>
        <topology evidence="1">Multi-pass membrane protein</topology>
    </subcellularLocation>
</comment>
<sequence>MLISTFATAASLGVVIVACCFVASRCSRSQGSKHAYQDEDGEAATDTCEGRVFRLSICTLTLGSLGCAIFNFILTGLQPHYGMIMGGWIIINLEALLLVREHNSRQRFSIGLLMALSSLVLSSAILLEDYSTLPDVDKVIYWCQFAPGLCVAIASCSLHRRPDVSFENSIVDGQYTCSAIQRYTFAWVRPLLDQARKLRPIEYDDLPVLDHTTRSNNLEARFPVQEAQRRPLWRLIIRDHYSTIVQQWLVATIESVVSILPPLCMFKILSLLEKRSLEHSTDNSAIWMWSLGLANSKIVHVGLSNWLQWVSFGLFAIPIRSQLSAVIFAKSLRMKIVEGTDHKKDEKPLADEAAQEEAQETDALLPHVKAVEQEQEPDDKSTHSAAKGILNLLGVDVQRVSDFCGYNQDLLRGALKVTVTALLLITLVGWQSTLAGFAVPVIFQPLNNIATKHYTSRQLKVMAARDDKAHVVEEALVGIRQIKFSATEKQWEERILAVREQELKAQWGVYVWTIFITFCWIAMPALIGATALSVYALTSEQMLPSVAFTALSIFSSLEWTISTIPITITEMLDARVSANRIQEHLNSDERLGTSKAGAAIAFDNASITWPSNSRSSKNFTLRNLSLQFPNNRLSIIEGKTGTGKSLLLSAIIGEADIIAGDIRVPQALPMNKRDNEHASTDNWIISDALAYVGQVPWIENASVRDTILYGLPYHHDRYTQVIHACSLAEDISMLPDGEDTEVGATGINLSGGQRWRLTFARALYSRAGVLVLDDIFSAVDSHVGRHLLDHAILGPLGENRTKILVTHHVGLVKRYAAYVVTLDGDGTASGKHDTSDEPISQPPRLTDPSMLPEAKLASTPSEEEPLPSDTPKIKARKFVEDEERQQGRVKWQVYETYLKASGGFLYWTMTFAIFTLAAFSTVARSYWLAIWTETYNTTEGPEQNNHDHATSMSSSQPNLVFYLGIYILISMVSVALVGVKIILVLTASLRAARKLFETVTSNVLRAQLRWLDTQPIGRTLNRFVGDFALIDSRLGGDLQWSVNGIFSIMSIMAAALIVSLWMIAPVFILSILCISIVYLYLDAARDIKRLESNAKSPIFELVGSTLSGLATIRSFGRIDDYIVRMNSHIDRYAQSSWYILLAGQWMKVRQGVLGVFFTLCIAVGVACLPTIDASLAGFALSFALDFSEVIKGTISRYTEAELDMNSTERVLEYTRLKTEPTSGAEAQQSWPSEGKIEVQDLEVSYAHDLDPVLKGISFSVKSCERVGIVGRTGSGKSSLTLALFRFLEARQGSVEIDGVDIKTLKLHDVRSRLAIIPQDPALFSGTLRSNLDPFNEHSDMALLEALKRVSPVSHPDMPARHANIFTDLSSPVTRGGANLSQGEKQLVCLARAILSRPRIMVLDEATSAVDMATDTMIQRSIRKEFRNSTLLVVAHRLSTVADFDKILVMSDGRVAEFDEPKVLAKRKGLFWNMLNESGEKDALEDLLA</sequence>
<evidence type="ECO:0000313" key="14">
    <source>
        <dbReference type="Proteomes" id="UP001562354"/>
    </source>
</evidence>
<feature type="domain" description="ABC transmembrane type-1" evidence="12">
    <location>
        <begin position="389"/>
        <end position="573"/>
    </location>
</feature>
<dbReference type="Gene3D" id="3.40.50.300">
    <property type="entry name" value="P-loop containing nucleotide triphosphate hydrolases"/>
    <property type="match status" value="2"/>
</dbReference>
<evidence type="ECO:0000256" key="2">
    <source>
        <dbReference type="ARBA" id="ARBA00009726"/>
    </source>
</evidence>
<dbReference type="SMART" id="SM00382">
    <property type="entry name" value="AAA"/>
    <property type="match status" value="2"/>
</dbReference>
<dbReference type="PANTHER" id="PTHR24223:SF456">
    <property type="entry name" value="MULTIDRUG RESISTANCE-ASSOCIATED PROTEIN LETHAL(2)03659"/>
    <property type="match status" value="1"/>
</dbReference>
<evidence type="ECO:0000259" key="11">
    <source>
        <dbReference type="PROSITE" id="PS50893"/>
    </source>
</evidence>
<evidence type="ECO:0000259" key="12">
    <source>
        <dbReference type="PROSITE" id="PS50929"/>
    </source>
</evidence>
<evidence type="ECO:0000256" key="9">
    <source>
        <dbReference type="SAM" id="MobiDB-lite"/>
    </source>
</evidence>
<feature type="region of interest" description="Disordered" evidence="9">
    <location>
        <begin position="827"/>
        <end position="869"/>
    </location>
</feature>
<dbReference type="InterPro" id="IPR036640">
    <property type="entry name" value="ABC1_TM_sf"/>
</dbReference>
<evidence type="ECO:0000256" key="1">
    <source>
        <dbReference type="ARBA" id="ARBA00004141"/>
    </source>
</evidence>
<dbReference type="CDD" id="cd18604">
    <property type="entry name" value="ABC_6TM_VMR1_D2_like"/>
    <property type="match status" value="1"/>
</dbReference>
<feature type="transmembrane region" description="Helical" evidence="10">
    <location>
        <begin position="1040"/>
        <end position="1057"/>
    </location>
</feature>
<keyword evidence="7 10" id="KW-1133">Transmembrane helix</keyword>
<comment type="similarity">
    <text evidence="2">Belongs to the ABC transporter superfamily. ABCC family. Conjugate transporter (TC 3.A.1.208) subfamily.</text>
</comment>
<evidence type="ECO:0000256" key="10">
    <source>
        <dbReference type="SAM" id="Phobius"/>
    </source>
</evidence>
<feature type="transmembrane region" description="Helical" evidence="10">
    <location>
        <begin position="1063"/>
        <end position="1081"/>
    </location>
</feature>
<keyword evidence="5" id="KW-0547">Nucleotide-binding</keyword>
<dbReference type="Proteomes" id="UP001562354">
    <property type="component" value="Unassembled WGS sequence"/>
</dbReference>
<comment type="caution">
    <text evidence="13">The sequence shown here is derived from an EMBL/GenBank/DDBJ whole genome shotgun (WGS) entry which is preliminary data.</text>
</comment>
<keyword evidence="4 10" id="KW-0812">Transmembrane</keyword>
<feature type="transmembrane region" description="Helical" evidence="10">
    <location>
        <begin position="509"/>
        <end position="536"/>
    </location>
</feature>
<dbReference type="InterPro" id="IPR003439">
    <property type="entry name" value="ABC_transporter-like_ATP-bd"/>
</dbReference>
<feature type="domain" description="ABC transmembrane type-1" evidence="12">
    <location>
        <begin position="916"/>
        <end position="1202"/>
    </location>
</feature>
<dbReference type="InterPro" id="IPR027417">
    <property type="entry name" value="P-loop_NTPase"/>
</dbReference>
<dbReference type="PROSITE" id="PS50929">
    <property type="entry name" value="ABC_TM1F"/>
    <property type="match status" value="2"/>
</dbReference>
<dbReference type="Gene3D" id="1.20.1560.10">
    <property type="entry name" value="ABC transporter type 1, transmembrane domain"/>
    <property type="match status" value="2"/>
</dbReference>
<name>A0ABR3PQI4_9PEZI</name>
<dbReference type="PANTHER" id="PTHR24223">
    <property type="entry name" value="ATP-BINDING CASSETTE SUB-FAMILY C"/>
    <property type="match status" value="1"/>
</dbReference>
<proteinExistence type="inferred from homology"/>
<dbReference type="InterPro" id="IPR050173">
    <property type="entry name" value="ABC_transporter_C-like"/>
</dbReference>